<evidence type="ECO:0000313" key="1">
    <source>
        <dbReference type="EMBL" id="PAD83747.1"/>
    </source>
</evidence>
<sequence>MYLPFCTSLFLFANRREYLKTHSDQDAGDVSSWILCQAKSDLILVDFQSSSKLTCDWCGRHDRAAAIAVCRLLKMVELIGNSEEPP</sequence>
<accession>A0A268FEJ8</accession>
<protein>
    <submittedName>
        <fullName evidence="1">Uncharacterized protein</fullName>
    </submittedName>
</protein>
<gene>
    <name evidence="1" type="ORF">CHH57_08340</name>
</gene>
<dbReference type="Proteomes" id="UP000216961">
    <property type="component" value="Unassembled WGS sequence"/>
</dbReference>
<proteinExistence type="predicted"/>
<comment type="caution">
    <text evidence="1">The sequence shown here is derived from an EMBL/GenBank/DDBJ whole genome shotgun (WGS) entry which is preliminary data.</text>
</comment>
<dbReference type="RefSeq" id="WP_095329797.1">
    <property type="nucleotide sequence ID" value="NZ_JBPCEP010000006.1"/>
</dbReference>
<reference evidence="1 2" key="1">
    <citation type="submission" date="2017-07" db="EMBL/GenBank/DDBJ databases">
        <title>Isolation and whole genome analysis of endospore-forming bacteria from heroin.</title>
        <authorList>
            <person name="Kalinowski J."/>
            <person name="Ahrens B."/>
            <person name="Al-Dilaimi A."/>
            <person name="Winkler A."/>
            <person name="Wibberg D."/>
            <person name="Schleenbecker U."/>
            <person name="Ruckert C."/>
            <person name="Wolfel R."/>
            <person name="Grass G."/>
        </authorList>
    </citation>
    <scope>NUCLEOTIDE SEQUENCE [LARGE SCALE GENOMIC DNA]</scope>
    <source>
        <strain evidence="1 2">7521-2</strain>
    </source>
</reference>
<organism evidence="1 2">
    <name type="scientific">Niallia circulans</name>
    <name type="common">Bacillus circulans</name>
    <dbReference type="NCBI Taxonomy" id="1397"/>
    <lineage>
        <taxon>Bacteria</taxon>
        <taxon>Bacillati</taxon>
        <taxon>Bacillota</taxon>
        <taxon>Bacilli</taxon>
        <taxon>Bacillales</taxon>
        <taxon>Bacillaceae</taxon>
        <taxon>Niallia</taxon>
    </lineage>
</organism>
<evidence type="ECO:0000313" key="2">
    <source>
        <dbReference type="Proteomes" id="UP000216961"/>
    </source>
</evidence>
<dbReference type="AlphaFoldDB" id="A0A268FEJ8"/>
<name>A0A268FEJ8_NIACI</name>
<dbReference type="KEGG" id="bcir:C2I06_14820"/>
<dbReference type="EMBL" id="NPBQ01000050">
    <property type="protein sequence ID" value="PAD83747.1"/>
    <property type="molecule type" value="Genomic_DNA"/>
</dbReference>